<sequence>MTVIDTMIVETGNKSLEIQRGNLGHGWKMGTSGEGTKIQCKLVGITDVASPEGRDMCAEALRKLKAKVIIDAIIELFEIDVYSFGVLLCEMCTFKQFTDPQKRLAQVNTVRDNDLRELVRRCLKTNPKERPDVTEIISTQTDCLGTLVRFILKEMETSGEGTKFQCKLVGTTGVPSPEGVDMCAEAFRKLKAQAKKKWPHKERVTLTISLEGIKIEDETSQKVQHMHPVKRISFVTPDPDDEKIFGYVCSQPDSSTGYTFYALKSGNAQIIIDAIVELFEVSVNLKQRAGSAKKQVLSNSSNATECRTINRFF</sequence>
<evidence type="ECO:0000313" key="4">
    <source>
        <dbReference type="Proteomes" id="UP000275408"/>
    </source>
</evidence>
<dbReference type="PROSITE" id="PS50011">
    <property type="entry name" value="PROTEIN_KINASE_DOM"/>
    <property type="match status" value="1"/>
</dbReference>
<reference evidence="3 4" key="1">
    <citation type="journal article" date="2018" name="Sci. Rep.">
        <title>Comparative analysis of the Pocillopora damicornis genome highlights role of immune system in coral evolution.</title>
        <authorList>
            <person name="Cunning R."/>
            <person name="Bay R.A."/>
            <person name="Gillette P."/>
            <person name="Baker A.C."/>
            <person name="Traylor-Knowles N."/>
        </authorList>
    </citation>
    <scope>NUCLEOTIDE SEQUENCE [LARGE SCALE GENOMIC DNA]</scope>
    <source>
        <strain evidence="3">RSMAS</strain>
        <tissue evidence="3">Whole animal</tissue>
    </source>
</reference>
<proteinExistence type="predicted"/>
<dbReference type="Pfam" id="PF00640">
    <property type="entry name" value="PID"/>
    <property type="match status" value="1"/>
</dbReference>
<dbReference type="STRING" id="46731.A0A3M6TDU2"/>
<dbReference type="Gene3D" id="1.10.510.10">
    <property type="entry name" value="Transferase(Phosphotransferase) domain 1"/>
    <property type="match status" value="1"/>
</dbReference>
<dbReference type="SUPFAM" id="SSF56112">
    <property type="entry name" value="Protein kinase-like (PK-like)"/>
    <property type="match status" value="1"/>
</dbReference>
<dbReference type="InterPro" id="IPR011993">
    <property type="entry name" value="PH-like_dom_sf"/>
</dbReference>
<name>A0A3M6TDU2_POCDA</name>
<dbReference type="InterPro" id="IPR000719">
    <property type="entry name" value="Prot_kinase_dom"/>
</dbReference>
<keyword evidence="4" id="KW-1185">Reference proteome</keyword>
<dbReference type="Gene3D" id="2.30.29.30">
    <property type="entry name" value="Pleckstrin-homology domain (PH domain)/Phosphotyrosine-binding domain (PTB)"/>
    <property type="match status" value="1"/>
</dbReference>
<dbReference type="InterPro" id="IPR051133">
    <property type="entry name" value="Adapter_Engulfment-Domain"/>
</dbReference>
<gene>
    <name evidence="3" type="ORF">pdam_00020822</name>
</gene>
<feature type="domain" description="PID" evidence="1">
    <location>
        <begin position="159"/>
        <end position="289"/>
    </location>
</feature>
<comment type="caution">
    <text evidence="3">The sequence shown here is derived from an EMBL/GenBank/DDBJ whole genome shotgun (WGS) entry which is preliminary data.</text>
</comment>
<dbReference type="PROSITE" id="PS01179">
    <property type="entry name" value="PID"/>
    <property type="match status" value="1"/>
</dbReference>
<dbReference type="OrthoDB" id="5988998at2759"/>
<dbReference type="EMBL" id="RCHS01003805">
    <property type="protein sequence ID" value="RMX39575.1"/>
    <property type="molecule type" value="Genomic_DNA"/>
</dbReference>
<dbReference type="PANTHER" id="PTHR11232:SF47">
    <property type="entry name" value="PROTEIN DISABLED"/>
    <property type="match status" value="1"/>
</dbReference>
<evidence type="ECO:0000259" key="2">
    <source>
        <dbReference type="PROSITE" id="PS50011"/>
    </source>
</evidence>
<dbReference type="InterPro" id="IPR006020">
    <property type="entry name" value="PTB/PI_dom"/>
</dbReference>
<evidence type="ECO:0000259" key="1">
    <source>
        <dbReference type="PROSITE" id="PS01179"/>
    </source>
</evidence>
<feature type="domain" description="Protein kinase" evidence="2">
    <location>
        <begin position="1"/>
        <end position="151"/>
    </location>
</feature>
<dbReference type="SMART" id="SM00462">
    <property type="entry name" value="PTB"/>
    <property type="match status" value="1"/>
</dbReference>
<dbReference type="PANTHER" id="PTHR11232">
    <property type="entry name" value="PHOSPHOTYROSINE INTERACTION DOMAIN-CONTAINING FAMILY MEMBER"/>
    <property type="match status" value="1"/>
</dbReference>
<dbReference type="Proteomes" id="UP000275408">
    <property type="component" value="Unassembled WGS sequence"/>
</dbReference>
<evidence type="ECO:0000313" key="3">
    <source>
        <dbReference type="EMBL" id="RMX39575.1"/>
    </source>
</evidence>
<dbReference type="AlphaFoldDB" id="A0A3M6TDU2"/>
<organism evidence="3 4">
    <name type="scientific">Pocillopora damicornis</name>
    <name type="common">Cauliflower coral</name>
    <name type="synonym">Millepora damicornis</name>
    <dbReference type="NCBI Taxonomy" id="46731"/>
    <lineage>
        <taxon>Eukaryota</taxon>
        <taxon>Metazoa</taxon>
        <taxon>Cnidaria</taxon>
        <taxon>Anthozoa</taxon>
        <taxon>Hexacorallia</taxon>
        <taxon>Scleractinia</taxon>
        <taxon>Astrocoeniina</taxon>
        <taxon>Pocilloporidae</taxon>
        <taxon>Pocillopora</taxon>
    </lineage>
</organism>
<dbReference type="InterPro" id="IPR011009">
    <property type="entry name" value="Kinase-like_dom_sf"/>
</dbReference>
<dbReference type="GO" id="GO:0004672">
    <property type="term" value="F:protein kinase activity"/>
    <property type="evidence" value="ECO:0007669"/>
    <property type="project" value="InterPro"/>
</dbReference>
<evidence type="ECO:0008006" key="5">
    <source>
        <dbReference type="Google" id="ProtNLM"/>
    </source>
</evidence>
<dbReference type="SUPFAM" id="SSF50729">
    <property type="entry name" value="PH domain-like"/>
    <property type="match status" value="1"/>
</dbReference>
<dbReference type="GO" id="GO:0005524">
    <property type="term" value="F:ATP binding"/>
    <property type="evidence" value="ECO:0007669"/>
    <property type="project" value="InterPro"/>
</dbReference>
<protein>
    <recommendedName>
        <fullName evidence="5">Protein kinase domain-containing protein</fullName>
    </recommendedName>
</protein>
<accession>A0A3M6TDU2</accession>